<dbReference type="OrthoDB" id="9807778at2"/>
<dbReference type="GO" id="GO:0016740">
    <property type="term" value="F:transferase activity"/>
    <property type="evidence" value="ECO:0007669"/>
    <property type="project" value="UniProtKB-KW"/>
</dbReference>
<dbReference type="RefSeq" id="WP_147167048.1">
    <property type="nucleotide sequence ID" value="NZ_VOOR01000014.1"/>
</dbReference>
<reference evidence="3 4" key="1">
    <citation type="submission" date="2019-08" db="EMBL/GenBank/DDBJ databases">
        <title>Genome of Phaeodactylibacter luteus.</title>
        <authorList>
            <person name="Bowman J.P."/>
        </authorList>
    </citation>
    <scope>NUCLEOTIDE SEQUENCE [LARGE SCALE GENOMIC DNA]</scope>
    <source>
        <strain evidence="3 4">KCTC 42180</strain>
    </source>
</reference>
<dbReference type="PANTHER" id="PTHR48090:SF8">
    <property type="entry name" value="GLYCOSYLTRANSFERASE CSBB-RELATED"/>
    <property type="match status" value="1"/>
</dbReference>
<evidence type="ECO:0000313" key="4">
    <source>
        <dbReference type="Proteomes" id="UP000321580"/>
    </source>
</evidence>
<dbReference type="InterPro" id="IPR029044">
    <property type="entry name" value="Nucleotide-diphossugar_trans"/>
</dbReference>
<name>A0A5C6RMG1_9BACT</name>
<feature type="transmembrane region" description="Helical" evidence="1">
    <location>
        <begin position="238"/>
        <end position="258"/>
    </location>
</feature>
<dbReference type="SUPFAM" id="SSF53448">
    <property type="entry name" value="Nucleotide-diphospho-sugar transferases"/>
    <property type="match status" value="1"/>
</dbReference>
<dbReference type="Proteomes" id="UP000321580">
    <property type="component" value="Unassembled WGS sequence"/>
</dbReference>
<dbReference type="GO" id="GO:0005886">
    <property type="term" value="C:plasma membrane"/>
    <property type="evidence" value="ECO:0007669"/>
    <property type="project" value="TreeGrafter"/>
</dbReference>
<keyword evidence="1" id="KW-0812">Transmembrane</keyword>
<evidence type="ECO:0000259" key="2">
    <source>
        <dbReference type="Pfam" id="PF00535"/>
    </source>
</evidence>
<keyword evidence="4" id="KW-1185">Reference proteome</keyword>
<sequence length="324" mass="37544">MAAKMYNSFVSVVCVLQHPWELRLLPEYLRNVHQALSEAFSDYEVILVDNQSHHGQQTAEVVAEAPDEVRHNVYLLTLSRPTNRNHAILAGLDRSNGDYTVIFEFDFYHKPELILQLFEASRSEGTDIVYLRARARQAGLYFRPLYRIFYAILRHYSSLEVDGLAHDTRIISRRALNSLLRLRENLRYMKAIYSIVGYRTSWIETEEPLHGRDAEPFGERFRTSLIAITSFTTFLRSLLLWIFLGSLVFLFGVTANALKVKFTGVDLFGNAGEPFSGWTFLVVLIAIFFATTCLNLYIMSIYLSNIYNEIKQRPLYIIESIRRF</sequence>
<dbReference type="InterPro" id="IPR001173">
    <property type="entry name" value="Glyco_trans_2-like"/>
</dbReference>
<dbReference type="InterPro" id="IPR050256">
    <property type="entry name" value="Glycosyltransferase_2"/>
</dbReference>
<feature type="domain" description="Glycosyltransferase 2-like" evidence="2">
    <location>
        <begin position="28"/>
        <end position="178"/>
    </location>
</feature>
<dbReference type="AlphaFoldDB" id="A0A5C6RMG1"/>
<dbReference type="PANTHER" id="PTHR48090">
    <property type="entry name" value="UNDECAPRENYL-PHOSPHATE 4-DEOXY-4-FORMAMIDO-L-ARABINOSE TRANSFERASE-RELATED"/>
    <property type="match status" value="1"/>
</dbReference>
<dbReference type="Pfam" id="PF00535">
    <property type="entry name" value="Glycos_transf_2"/>
    <property type="match status" value="1"/>
</dbReference>
<organism evidence="3 4">
    <name type="scientific">Phaeodactylibacter luteus</name>
    <dbReference type="NCBI Taxonomy" id="1564516"/>
    <lineage>
        <taxon>Bacteria</taxon>
        <taxon>Pseudomonadati</taxon>
        <taxon>Bacteroidota</taxon>
        <taxon>Saprospiria</taxon>
        <taxon>Saprospirales</taxon>
        <taxon>Haliscomenobacteraceae</taxon>
        <taxon>Phaeodactylibacter</taxon>
    </lineage>
</organism>
<evidence type="ECO:0000313" key="3">
    <source>
        <dbReference type="EMBL" id="TXB63578.1"/>
    </source>
</evidence>
<comment type="caution">
    <text evidence="3">The sequence shown here is derived from an EMBL/GenBank/DDBJ whole genome shotgun (WGS) entry which is preliminary data.</text>
</comment>
<protein>
    <submittedName>
        <fullName evidence="3">Glycosyltransferase</fullName>
    </submittedName>
</protein>
<feature type="transmembrane region" description="Helical" evidence="1">
    <location>
        <begin position="278"/>
        <end position="303"/>
    </location>
</feature>
<keyword evidence="1" id="KW-1133">Transmembrane helix</keyword>
<gene>
    <name evidence="3" type="ORF">FRY97_08615</name>
</gene>
<evidence type="ECO:0000256" key="1">
    <source>
        <dbReference type="SAM" id="Phobius"/>
    </source>
</evidence>
<accession>A0A5C6RMG1</accession>
<dbReference type="Gene3D" id="3.90.550.10">
    <property type="entry name" value="Spore Coat Polysaccharide Biosynthesis Protein SpsA, Chain A"/>
    <property type="match status" value="1"/>
</dbReference>
<dbReference type="EMBL" id="VOOR01000014">
    <property type="protein sequence ID" value="TXB63578.1"/>
    <property type="molecule type" value="Genomic_DNA"/>
</dbReference>
<keyword evidence="1" id="KW-0472">Membrane</keyword>
<proteinExistence type="predicted"/>
<keyword evidence="3" id="KW-0808">Transferase</keyword>